<dbReference type="PANTHER" id="PTHR43135">
    <property type="entry name" value="ALPHA-D-RIBOSE 1-METHYLPHOSPHONATE 5-TRIPHOSPHATE DIPHOSPHATASE"/>
    <property type="match status" value="1"/>
</dbReference>
<dbReference type="EMBL" id="BAAACG010000008">
    <property type="protein sequence ID" value="GAA0739348.1"/>
    <property type="molecule type" value="Genomic_DNA"/>
</dbReference>
<evidence type="ECO:0000313" key="2">
    <source>
        <dbReference type="EMBL" id="GAA0739348.1"/>
    </source>
</evidence>
<dbReference type="InterPro" id="IPR032466">
    <property type="entry name" value="Metal_Hydrolase"/>
</dbReference>
<gene>
    <name evidence="2" type="ORF">GCM10008906_18000</name>
</gene>
<evidence type="ECO:0000259" key="1">
    <source>
        <dbReference type="Pfam" id="PF01979"/>
    </source>
</evidence>
<dbReference type="Proteomes" id="UP001501510">
    <property type="component" value="Unassembled WGS sequence"/>
</dbReference>
<reference evidence="3" key="1">
    <citation type="journal article" date="2019" name="Int. J. Syst. Evol. Microbiol.">
        <title>The Global Catalogue of Microorganisms (GCM) 10K type strain sequencing project: providing services to taxonomists for standard genome sequencing and annotation.</title>
        <authorList>
            <consortium name="The Broad Institute Genomics Platform"/>
            <consortium name="The Broad Institute Genome Sequencing Center for Infectious Disease"/>
            <person name="Wu L."/>
            <person name="Ma J."/>
        </authorList>
    </citation>
    <scope>NUCLEOTIDE SEQUENCE [LARGE SCALE GENOMIC DNA]</scope>
    <source>
        <strain evidence="3">JCM 1407</strain>
    </source>
</reference>
<proteinExistence type="predicted"/>
<dbReference type="PANTHER" id="PTHR43135:SF3">
    <property type="entry name" value="ALPHA-D-RIBOSE 1-METHYLPHOSPHONATE 5-TRIPHOSPHATE DIPHOSPHATASE"/>
    <property type="match status" value="1"/>
</dbReference>
<dbReference type="InterPro" id="IPR006680">
    <property type="entry name" value="Amidohydro-rel"/>
</dbReference>
<sequence>MIFIKNANIHTMAGKKYKKGCILINNDTINEVGENIKIPKDTKVDIIDAKGAFVLPGMIDAHCHIGLKEQGEGKEGMDLNETSNPITPYIRAIDGINPFDEAFKAAIKTGITTVMTGPGSSNPIGGQFTIMKTYGKCVDNMIVKKCAAIKASLGENPKRIYGNKSNMPITRMGTAALIRQTLFETKNYIMKKENSIKEKKTFEENFKLEPLIPLLKREIPMKFHVHRADDIITAIRIAKEFNILITLDHCTEGNKVLEYIKQYDIPIILGPNISFSGKVETRNKNHETPKILKDNNMDFAIITDHPVISIEYLPLCAGIAVKYGLDKEEALKSITINAAKILGLADILGSIERGKKADILIYSGNPIDISSKNLCTILNGEIVYKCI</sequence>
<dbReference type="RefSeq" id="WP_343760917.1">
    <property type="nucleotide sequence ID" value="NZ_BAAACG010000008.1"/>
</dbReference>
<feature type="domain" description="Amidohydrolase-related" evidence="1">
    <location>
        <begin position="223"/>
        <end position="366"/>
    </location>
</feature>
<evidence type="ECO:0000313" key="3">
    <source>
        <dbReference type="Proteomes" id="UP001501510"/>
    </source>
</evidence>
<dbReference type="Gene3D" id="3.20.20.140">
    <property type="entry name" value="Metal-dependent hydrolases"/>
    <property type="match status" value="1"/>
</dbReference>
<keyword evidence="3" id="KW-1185">Reference proteome</keyword>
<dbReference type="CDD" id="cd01309">
    <property type="entry name" value="Met_dep_hydrolase_C"/>
    <property type="match status" value="1"/>
</dbReference>
<dbReference type="SUPFAM" id="SSF51338">
    <property type="entry name" value="Composite domain of metallo-dependent hydrolases"/>
    <property type="match status" value="1"/>
</dbReference>
<accession>A0ABP3UNB6</accession>
<comment type="caution">
    <text evidence="2">The sequence shown here is derived from an EMBL/GenBank/DDBJ whole genome shotgun (WGS) entry which is preliminary data.</text>
</comment>
<organism evidence="2 3">
    <name type="scientific">Clostridium oceanicum</name>
    <dbReference type="NCBI Taxonomy" id="1543"/>
    <lineage>
        <taxon>Bacteria</taxon>
        <taxon>Bacillati</taxon>
        <taxon>Bacillota</taxon>
        <taxon>Clostridia</taxon>
        <taxon>Eubacteriales</taxon>
        <taxon>Clostridiaceae</taxon>
        <taxon>Clostridium</taxon>
    </lineage>
</organism>
<dbReference type="InterPro" id="IPR051781">
    <property type="entry name" value="Metallo-dep_Hydrolase"/>
</dbReference>
<dbReference type="InterPro" id="IPR011059">
    <property type="entry name" value="Metal-dep_hydrolase_composite"/>
</dbReference>
<dbReference type="SUPFAM" id="SSF51556">
    <property type="entry name" value="Metallo-dependent hydrolases"/>
    <property type="match status" value="1"/>
</dbReference>
<name>A0ABP3UNB6_9CLOT</name>
<dbReference type="Pfam" id="PF01979">
    <property type="entry name" value="Amidohydro_1"/>
    <property type="match status" value="1"/>
</dbReference>
<protein>
    <submittedName>
        <fullName evidence="2">Amidohydrolase</fullName>
    </submittedName>
</protein>